<sequence length="1851" mass="213189">MTETVDLLFFDTFAHENSEELNLDLVQFPKPVYVTEVRIIPLGARVQADFPGGVRLGATNPSQFSIEFFVNDLGKPGASTFESLGGFDYNQNGCINLECATNDSVRKIPTDGLVLRGWYTTITLAVYGILTSNIAEQIIQPVVPPAIPPQTNPLPEVQQIIPVNTIENEWSQETMQPVPMEYTQQPHPVPYAAQTYAATEQFPQEYTDYYNEPPKDPRSYHNTPESDWDNKSRGRSIERDRDRDSRDRPREVDRYQKTGSLEREHSRVENDRRDRDRDRDRHYSTRSHSQDRDRQSREFRETSRDRERDRERDRDWEHEHAPNFDFREHPEKDWDRDRDRDRDRNYKHQDNYRRTYGRDDREEIRKRPRTPPMNSPKRPHTPHSHTERKELSPVEVESFSEEEFNSEKQRKEWDGQNNNRKNSPKENQETQSPMNEEALHMDVEEFEPILSDEDILDDSEHFQDLDYDYTAYTNNDDLIKLFVPGTTPIQKYKKKPVFNVTDEKIEISESLKSVINISDDFFRSSITKYTLSEFEKLNTEIKEEFIHLCEKIMSTIGETEHFYDIVKLYTLTKDSSTLKDTDKELVTQIGSITETLMDWLQIALDFGMANTQNQPAYKIRHIKCGVRLADWCCGSIEFIQLLWNRNYYIHEVLLSLYNQEYMALSIKLMILHALDTYILHKPAIERFVLGKANISKENGFFDALPFSKQNGYKTLIEIIQENPSVRLKFSLQSILMKLNIYEVLYKLHGTVAKLRHNNNKNISDNINLIVKSLDQILHMYQSGPFIVSQPKRFLPVSAQFEINRMETKNVFINLFQMQNLLNCFIVLLTLPNTMNISSVKTPIFELLSELISTADGLNYLYDNEENINVLLKCLLQQQNDEYSMPYSMETKAHMLGLQIAYKLQAAYHIDCLLDIGEKYKFDCDASEVIDQLHALYCLTFSNIGKISCSNVLSFQNNIKCLLQFLDILNVKEKSDAQLTKIKKSPGIGYIIDLITFTITYNNFNVNLLQNYSKQFLYIINQDLFEPSVTVKINEFAPYVRPFETLTLLNYDNISPIVEMINRHVDSVTSYPGQLITCLRILQHLGISKYAAKTSIYENPLNNYIELKYKHVIIQLYSMDGVAILTKILQKICEHYEQPTLHTTTFVSNQAIYIINTIQPCIDLLKQMLTYVIQCRNTNFKDLTTIPTLLQTYNLLRSFPSSSPVYSTAKKLCEKLIDTLLVYTQPISDEVNEKDSLSKTLWTLMCGEVIKYTNSSPYTFITGLLIFSELLPLPLPIQTREPLTTEEVSWAVNLRKLWSAHLHAYTNNIQELINRMCTSTHPPLLNLLRKVCIQLADLAANSAIMIARGILDTVHTGLTTEEDLNQPCSGNTARLLNLLACLVTHNSLKCAVLHLLYPNNPNISKGDEKYAGLLQTFARIVNVTSNVNSHIQAQECILSIIQSLCDTEITLLQNATSDKTEISQEVYLANSLPTKECLLTFISMITDHLVAENSFVTYLPILRSLMLLTEHDYGFYHLREHLNKKTEPFVNILNKLVENFSKDNEECLSTLNTLTEFLRISMTPEEIAESMNLRTIKMSLGEVKALIGWKQESSEENKIHPLLQLQELLKKTIREDKTFDNYLLEGVTNIINILNKEASESKETYTEPLLPAPGSLLIQFAGRPIFTLSDVADEQLTSAYWLSAPTDEGSGDIENVTCDLSEMCRLHLPSEVNLIREVEKLCRIYPSNNTEQDDSKAKGSDVQKDKNKKTFVTPMARRGFPRAIQARADLFRSRPPNTSRPPSLHVDDFVALETCGAQPTGPTGYNKISRELLATSRVARGTRGRSFITSERAVQYRQMSWWGAGLGRGPYQ</sequence>
<proteinExistence type="inferred from homology"/>
<accession>A0A8K0GMR9</accession>
<evidence type="ECO:0000256" key="6">
    <source>
        <dbReference type="SAM" id="MobiDB-lite"/>
    </source>
</evidence>
<keyword evidence="9" id="KW-1185">Reference proteome</keyword>
<evidence type="ECO:0000313" key="9">
    <source>
        <dbReference type="Proteomes" id="UP000801492"/>
    </source>
</evidence>
<feature type="compositionally biased region" description="Basic and acidic residues" evidence="6">
    <location>
        <begin position="228"/>
        <end position="365"/>
    </location>
</feature>
<dbReference type="PANTHER" id="PTHR23185">
    <property type="entry name" value="PROTEIN VIRILIZER HOMOLOG"/>
    <property type="match status" value="1"/>
</dbReference>
<dbReference type="OrthoDB" id="2011702at2759"/>
<evidence type="ECO:0000256" key="2">
    <source>
        <dbReference type="ARBA" id="ARBA00008371"/>
    </source>
</evidence>
<evidence type="ECO:0000313" key="8">
    <source>
        <dbReference type="EMBL" id="KAF2903313.1"/>
    </source>
</evidence>
<evidence type="ECO:0000256" key="4">
    <source>
        <dbReference type="ARBA" id="ARBA00023187"/>
    </source>
</evidence>
<dbReference type="InterPro" id="IPR026736">
    <property type="entry name" value="Virilizer"/>
</dbReference>
<dbReference type="EMBL" id="VTPC01001060">
    <property type="protein sequence ID" value="KAF2903313.1"/>
    <property type="molecule type" value="Genomic_DNA"/>
</dbReference>
<organism evidence="8 9">
    <name type="scientific">Ignelater luminosus</name>
    <name type="common">Cucubano</name>
    <name type="synonym">Pyrophorus luminosus</name>
    <dbReference type="NCBI Taxonomy" id="2038154"/>
    <lineage>
        <taxon>Eukaryota</taxon>
        <taxon>Metazoa</taxon>
        <taxon>Ecdysozoa</taxon>
        <taxon>Arthropoda</taxon>
        <taxon>Hexapoda</taxon>
        <taxon>Insecta</taxon>
        <taxon>Pterygota</taxon>
        <taxon>Neoptera</taxon>
        <taxon>Endopterygota</taxon>
        <taxon>Coleoptera</taxon>
        <taxon>Polyphaga</taxon>
        <taxon>Elateriformia</taxon>
        <taxon>Elateroidea</taxon>
        <taxon>Elateridae</taxon>
        <taxon>Agrypninae</taxon>
        <taxon>Pyrophorini</taxon>
        <taxon>Ignelater</taxon>
    </lineage>
</organism>
<gene>
    <name evidence="8" type="ORF">ILUMI_02877</name>
</gene>
<dbReference type="GO" id="GO:0008380">
    <property type="term" value="P:RNA splicing"/>
    <property type="evidence" value="ECO:0007669"/>
    <property type="project" value="UniProtKB-KW"/>
</dbReference>
<keyword evidence="3" id="KW-0507">mRNA processing</keyword>
<reference evidence="8" key="1">
    <citation type="submission" date="2019-08" db="EMBL/GenBank/DDBJ databases">
        <title>The genome of the North American firefly Photinus pyralis.</title>
        <authorList>
            <consortium name="Photinus pyralis genome working group"/>
            <person name="Fallon T.R."/>
            <person name="Sander Lower S.E."/>
            <person name="Weng J.-K."/>
        </authorList>
    </citation>
    <scope>NUCLEOTIDE SEQUENCE</scope>
    <source>
        <strain evidence="8">TRF0915ILg1</strain>
        <tissue evidence="8">Whole body</tissue>
    </source>
</reference>
<dbReference type="GO" id="GO:0036396">
    <property type="term" value="C:RNA N6-methyladenosine methyltransferase complex"/>
    <property type="evidence" value="ECO:0007669"/>
    <property type="project" value="TreeGrafter"/>
</dbReference>
<keyword evidence="5" id="KW-0539">Nucleus</keyword>
<evidence type="ECO:0000256" key="1">
    <source>
        <dbReference type="ARBA" id="ARBA00004123"/>
    </source>
</evidence>
<evidence type="ECO:0000256" key="5">
    <source>
        <dbReference type="ARBA" id="ARBA00023242"/>
    </source>
</evidence>
<feature type="compositionally biased region" description="Basic and acidic residues" evidence="6">
    <location>
        <begin position="405"/>
        <end position="414"/>
    </location>
</feature>
<dbReference type="GO" id="GO:0006397">
    <property type="term" value="P:mRNA processing"/>
    <property type="evidence" value="ECO:0007669"/>
    <property type="project" value="UniProtKB-KW"/>
</dbReference>
<keyword evidence="4" id="KW-0508">mRNA splicing</keyword>
<dbReference type="GO" id="GO:0005634">
    <property type="term" value="C:nucleus"/>
    <property type="evidence" value="ECO:0007669"/>
    <property type="project" value="UniProtKB-SubCell"/>
</dbReference>
<dbReference type="PANTHER" id="PTHR23185:SF0">
    <property type="entry name" value="PROTEIN VIRILIZER HOMOLOG"/>
    <property type="match status" value="1"/>
</dbReference>
<comment type="similarity">
    <text evidence="2">Belongs to the vir family.</text>
</comment>
<dbReference type="InterPro" id="IPR031801">
    <property type="entry name" value="VIR_N"/>
</dbReference>
<feature type="region of interest" description="Disordered" evidence="6">
    <location>
        <begin position="207"/>
        <end position="434"/>
    </location>
</feature>
<name>A0A8K0GMR9_IGNLU</name>
<evidence type="ECO:0000259" key="7">
    <source>
        <dbReference type="Pfam" id="PF15912"/>
    </source>
</evidence>
<evidence type="ECO:0000256" key="3">
    <source>
        <dbReference type="ARBA" id="ARBA00022664"/>
    </source>
</evidence>
<protein>
    <recommendedName>
        <fullName evidence="7">Virilizer N-terminal domain-containing protein</fullName>
    </recommendedName>
</protein>
<dbReference type="Proteomes" id="UP000801492">
    <property type="component" value="Unassembled WGS sequence"/>
</dbReference>
<comment type="subcellular location">
    <subcellularLocation>
        <location evidence="1">Nucleus</location>
    </subcellularLocation>
</comment>
<dbReference type="Pfam" id="PF15912">
    <property type="entry name" value="VIR_N"/>
    <property type="match status" value="1"/>
</dbReference>
<feature type="domain" description="Virilizer N-terminal" evidence="7">
    <location>
        <begin position="5"/>
        <end position="297"/>
    </location>
</feature>
<dbReference type="GO" id="GO:0003723">
    <property type="term" value="F:RNA binding"/>
    <property type="evidence" value="ECO:0007669"/>
    <property type="project" value="TreeGrafter"/>
</dbReference>
<comment type="caution">
    <text evidence="8">The sequence shown here is derived from an EMBL/GenBank/DDBJ whole genome shotgun (WGS) entry which is preliminary data.</text>
</comment>